<dbReference type="Pfam" id="PF00501">
    <property type="entry name" value="AMP-binding"/>
    <property type="match status" value="1"/>
</dbReference>
<feature type="domain" description="AMP-dependent ligase C-terminal" evidence="3">
    <location>
        <begin position="372"/>
        <end position="467"/>
    </location>
</feature>
<dbReference type="Proteomes" id="UP001595947">
    <property type="component" value="Unassembled WGS sequence"/>
</dbReference>
<dbReference type="InterPro" id="IPR028154">
    <property type="entry name" value="AMP-dep_Lig_C"/>
</dbReference>
<evidence type="ECO:0000313" key="5">
    <source>
        <dbReference type="Proteomes" id="UP001595947"/>
    </source>
</evidence>
<accession>A0ABV9YI38</accession>
<feature type="region of interest" description="Disordered" evidence="1">
    <location>
        <begin position="102"/>
        <end position="129"/>
    </location>
</feature>
<protein>
    <submittedName>
        <fullName evidence="4">Phenylacetate--CoA ligase family protein</fullName>
    </submittedName>
</protein>
<keyword evidence="4" id="KW-0436">Ligase</keyword>
<evidence type="ECO:0000256" key="1">
    <source>
        <dbReference type="SAM" id="MobiDB-lite"/>
    </source>
</evidence>
<dbReference type="SUPFAM" id="SSF56801">
    <property type="entry name" value="Acetyl-CoA synthetase-like"/>
    <property type="match status" value="1"/>
</dbReference>
<gene>
    <name evidence="4" type="ORF">ACFPBZ_04745</name>
</gene>
<feature type="domain" description="AMP-dependent synthetase/ligase" evidence="2">
    <location>
        <begin position="108"/>
        <end position="247"/>
    </location>
</feature>
<dbReference type="RefSeq" id="WP_378034859.1">
    <property type="nucleotide sequence ID" value="NZ_JBHSIV010000004.1"/>
</dbReference>
<dbReference type="InterPro" id="IPR045851">
    <property type="entry name" value="AMP-bd_C_sf"/>
</dbReference>
<dbReference type="GO" id="GO:0016874">
    <property type="term" value="F:ligase activity"/>
    <property type="evidence" value="ECO:0007669"/>
    <property type="project" value="UniProtKB-KW"/>
</dbReference>
<evidence type="ECO:0000259" key="2">
    <source>
        <dbReference type="Pfam" id="PF00501"/>
    </source>
</evidence>
<dbReference type="Pfam" id="PF14535">
    <property type="entry name" value="AMP-binding_C_2"/>
    <property type="match status" value="1"/>
</dbReference>
<dbReference type="InterPro" id="IPR000873">
    <property type="entry name" value="AMP-dep_synth/lig_dom"/>
</dbReference>
<dbReference type="Gene3D" id="3.40.50.12780">
    <property type="entry name" value="N-terminal domain of ligase-like"/>
    <property type="match status" value="1"/>
</dbReference>
<keyword evidence="5" id="KW-1185">Reference proteome</keyword>
<name>A0ABV9YI38_9PSEU</name>
<reference evidence="5" key="1">
    <citation type="journal article" date="2019" name="Int. J. Syst. Evol. Microbiol.">
        <title>The Global Catalogue of Microorganisms (GCM) 10K type strain sequencing project: providing services to taxonomists for standard genome sequencing and annotation.</title>
        <authorList>
            <consortium name="The Broad Institute Genomics Platform"/>
            <consortium name="The Broad Institute Genome Sequencing Center for Infectious Disease"/>
            <person name="Wu L."/>
            <person name="Ma J."/>
        </authorList>
    </citation>
    <scope>NUCLEOTIDE SEQUENCE [LARGE SCALE GENOMIC DNA]</scope>
    <source>
        <strain evidence="5">CGMCC 4.7093</strain>
    </source>
</reference>
<evidence type="ECO:0000313" key="4">
    <source>
        <dbReference type="EMBL" id="MFC5061502.1"/>
    </source>
</evidence>
<organism evidence="4 5">
    <name type="scientific">Actinomycetospora atypica</name>
    <dbReference type="NCBI Taxonomy" id="1290095"/>
    <lineage>
        <taxon>Bacteria</taxon>
        <taxon>Bacillati</taxon>
        <taxon>Actinomycetota</taxon>
        <taxon>Actinomycetes</taxon>
        <taxon>Pseudonocardiales</taxon>
        <taxon>Pseudonocardiaceae</taxon>
        <taxon>Actinomycetospora</taxon>
    </lineage>
</organism>
<sequence length="471" mass="51488">MTTHPTVATRPTPIRPTGPAVDSRGFPRFWDEERETCDPAARRGRILERIRHQLHYAYTELPFYRRHYDAHGFHPDQVTTLEDFTTRVPVITKKMLVADQREHPPFGSYTPSTGPGATARIHGSSGTSGTPTMYAVSHTDWRRAADVHAMAQWCAGIRPDDLVQVGFPFGLFFGGWGVVQGAERIGATVFPLGVTDSERHLELIRTLGSTVFSATPSYCIHLLSVAERLGIDLAAGPVRRILVGGEPGGSLPGTRKIIEEGWGAIVSDAGSTSEMYPFQTSVGCEAGTGTHLIDDEVFTEVVDAGDLNAPIPVGARGAVVYTHLWRDSQPMIRFAPGDESYLDTDPCPCGRTYPRLPEGVLGRLDDMLVIRGANVFPSAVETALRTVPELGPEFRIRVHTVGAMDEMTVEAELGPAAPRADDERAALADRVADALRRTLQIRVPVTLLDPGVLPETTFKARRVVDERVRRS</sequence>
<dbReference type="InterPro" id="IPR042099">
    <property type="entry name" value="ANL_N_sf"/>
</dbReference>
<feature type="region of interest" description="Disordered" evidence="1">
    <location>
        <begin position="1"/>
        <end position="26"/>
    </location>
</feature>
<dbReference type="PANTHER" id="PTHR43845">
    <property type="entry name" value="BLR5969 PROTEIN"/>
    <property type="match status" value="1"/>
</dbReference>
<comment type="caution">
    <text evidence="4">The sequence shown here is derived from an EMBL/GenBank/DDBJ whole genome shotgun (WGS) entry which is preliminary data.</text>
</comment>
<dbReference type="PANTHER" id="PTHR43845:SF1">
    <property type="entry name" value="BLR5969 PROTEIN"/>
    <property type="match status" value="1"/>
</dbReference>
<evidence type="ECO:0000259" key="3">
    <source>
        <dbReference type="Pfam" id="PF14535"/>
    </source>
</evidence>
<proteinExistence type="predicted"/>
<dbReference type="Gene3D" id="3.30.300.30">
    <property type="match status" value="1"/>
</dbReference>
<dbReference type="EMBL" id="JBHSIV010000004">
    <property type="protein sequence ID" value="MFC5061502.1"/>
    <property type="molecule type" value="Genomic_DNA"/>
</dbReference>